<dbReference type="NCBIfam" id="TIGR00318">
    <property type="entry name" value="cyaB"/>
    <property type="match status" value="1"/>
</dbReference>
<evidence type="ECO:0000313" key="2">
    <source>
        <dbReference type="EMBL" id="QDT66098.1"/>
    </source>
</evidence>
<dbReference type="Gene3D" id="2.40.320.10">
    <property type="entry name" value="Hypothetical Protein Pfu-838710-001"/>
    <property type="match status" value="1"/>
</dbReference>
<proteinExistence type="predicted"/>
<dbReference type="CDD" id="cd07890">
    <property type="entry name" value="CYTH-like_AC_IV-like"/>
    <property type="match status" value="1"/>
</dbReference>
<dbReference type="SMART" id="SM01118">
    <property type="entry name" value="CYTH"/>
    <property type="match status" value="1"/>
</dbReference>
<dbReference type="InterPro" id="IPR023577">
    <property type="entry name" value="CYTH_domain"/>
</dbReference>
<sequence>MSYEVESKFPVADLATLREKLEALGAEVTGTHKQADTYFAHPSRNFAETDEAFRVRRVDSSSVVTYKGPRLEGETKARFEAEVPLATDAAQTRRFEEILMRLGFDAVRIVRKERTSLNLKQGSQQFILALDEVTGLGSFLEIELTTDEAGLDAARKDVSNLASKLGLPSPEPRSYLEMLLELGPEADDHHH</sequence>
<dbReference type="Pfam" id="PF01928">
    <property type="entry name" value="CYTH"/>
    <property type="match status" value="1"/>
</dbReference>
<keyword evidence="3" id="KW-1185">Reference proteome</keyword>
<dbReference type="OrthoDB" id="269802at2"/>
<dbReference type="KEGG" id="chya:V22_33620"/>
<dbReference type="PANTHER" id="PTHR21028">
    <property type="entry name" value="SI:CH211-156B7.4"/>
    <property type="match status" value="1"/>
</dbReference>
<gene>
    <name evidence="2" type="ORF">V22_33620</name>
</gene>
<dbReference type="InterPro" id="IPR008173">
    <property type="entry name" value="Adenylyl_cyclase_CyaB"/>
</dbReference>
<dbReference type="SUPFAM" id="SSF55154">
    <property type="entry name" value="CYTH-like phosphatases"/>
    <property type="match status" value="1"/>
</dbReference>
<dbReference type="EMBL" id="CP036316">
    <property type="protein sequence ID" value="QDT66098.1"/>
    <property type="molecule type" value="Genomic_DNA"/>
</dbReference>
<dbReference type="RefSeq" id="WP_145264926.1">
    <property type="nucleotide sequence ID" value="NZ_CP036316.1"/>
</dbReference>
<protein>
    <submittedName>
        <fullName evidence="2">CYTH domain protein</fullName>
    </submittedName>
</protein>
<name>A0A517TCK5_9PLAN</name>
<organism evidence="2 3">
    <name type="scientific">Calycomorphotria hydatis</name>
    <dbReference type="NCBI Taxonomy" id="2528027"/>
    <lineage>
        <taxon>Bacteria</taxon>
        <taxon>Pseudomonadati</taxon>
        <taxon>Planctomycetota</taxon>
        <taxon>Planctomycetia</taxon>
        <taxon>Planctomycetales</taxon>
        <taxon>Planctomycetaceae</taxon>
        <taxon>Calycomorphotria</taxon>
    </lineage>
</organism>
<dbReference type="InterPro" id="IPR033469">
    <property type="entry name" value="CYTH-like_dom_sf"/>
</dbReference>
<dbReference type="Proteomes" id="UP000319976">
    <property type="component" value="Chromosome"/>
</dbReference>
<dbReference type="PANTHER" id="PTHR21028:SF2">
    <property type="entry name" value="CYTH DOMAIN-CONTAINING PROTEIN"/>
    <property type="match status" value="1"/>
</dbReference>
<evidence type="ECO:0000259" key="1">
    <source>
        <dbReference type="PROSITE" id="PS51707"/>
    </source>
</evidence>
<reference evidence="2 3" key="1">
    <citation type="submission" date="2019-02" db="EMBL/GenBank/DDBJ databases">
        <title>Deep-cultivation of Planctomycetes and their phenomic and genomic characterization uncovers novel biology.</title>
        <authorList>
            <person name="Wiegand S."/>
            <person name="Jogler M."/>
            <person name="Boedeker C."/>
            <person name="Pinto D."/>
            <person name="Vollmers J."/>
            <person name="Rivas-Marin E."/>
            <person name="Kohn T."/>
            <person name="Peeters S.H."/>
            <person name="Heuer A."/>
            <person name="Rast P."/>
            <person name="Oberbeckmann S."/>
            <person name="Bunk B."/>
            <person name="Jeske O."/>
            <person name="Meyerdierks A."/>
            <person name="Storesund J.E."/>
            <person name="Kallscheuer N."/>
            <person name="Luecker S."/>
            <person name="Lage O.M."/>
            <person name="Pohl T."/>
            <person name="Merkel B.J."/>
            <person name="Hornburger P."/>
            <person name="Mueller R.-W."/>
            <person name="Bruemmer F."/>
            <person name="Labrenz M."/>
            <person name="Spormann A.M."/>
            <person name="Op den Camp H."/>
            <person name="Overmann J."/>
            <person name="Amann R."/>
            <person name="Jetten M.S.M."/>
            <person name="Mascher T."/>
            <person name="Medema M.H."/>
            <person name="Devos D.P."/>
            <person name="Kaster A.-K."/>
            <person name="Ovreas L."/>
            <person name="Rohde M."/>
            <person name="Galperin M.Y."/>
            <person name="Jogler C."/>
        </authorList>
    </citation>
    <scope>NUCLEOTIDE SEQUENCE [LARGE SCALE GENOMIC DNA]</scope>
    <source>
        <strain evidence="2 3">V22</strain>
    </source>
</reference>
<feature type="domain" description="CYTH" evidence="1">
    <location>
        <begin position="2"/>
        <end position="181"/>
    </location>
</feature>
<dbReference type="PROSITE" id="PS51707">
    <property type="entry name" value="CYTH"/>
    <property type="match status" value="1"/>
</dbReference>
<accession>A0A517TCK5</accession>
<dbReference type="AlphaFoldDB" id="A0A517TCK5"/>
<evidence type="ECO:0000313" key="3">
    <source>
        <dbReference type="Proteomes" id="UP000319976"/>
    </source>
</evidence>